<feature type="transmembrane region" description="Helical" evidence="2">
    <location>
        <begin position="31"/>
        <end position="49"/>
    </location>
</feature>
<name>A0A392QCL8_9FABA</name>
<dbReference type="Proteomes" id="UP000265520">
    <property type="component" value="Unassembled WGS sequence"/>
</dbReference>
<dbReference type="GO" id="GO:0042500">
    <property type="term" value="F:aspartic endopeptidase activity, intramembrane cleaving"/>
    <property type="evidence" value="ECO:0007669"/>
    <property type="project" value="InterPro"/>
</dbReference>
<feature type="transmembrane region" description="Helical" evidence="2">
    <location>
        <begin position="7"/>
        <end position="25"/>
    </location>
</feature>
<dbReference type="GO" id="GO:0030660">
    <property type="term" value="C:Golgi-associated vesicle membrane"/>
    <property type="evidence" value="ECO:0007669"/>
    <property type="project" value="TreeGrafter"/>
</dbReference>
<accession>A0A392QCL8</accession>
<dbReference type="GO" id="GO:0033619">
    <property type="term" value="P:membrane protein proteolysis"/>
    <property type="evidence" value="ECO:0007669"/>
    <property type="project" value="TreeGrafter"/>
</dbReference>
<dbReference type="PANTHER" id="PTHR12174:SF74">
    <property type="entry name" value="SIGNAL PEPTIDE PEPTIDASE-LIKE PROTEIN"/>
    <property type="match status" value="1"/>
</dbReference>
<evidence type="ECO:0000256" key="2">
    <source>
        <dbReference type="SAM" id="Phobius"/>
    </source>
</evidence>
<evidence type="ECO:0000256" key="1">
    <source>
        <dbReference type="ARBA" id="ARBA00022670"/>
    </source>
</evidence>
<keyword evidence="2" id="KW-1133">Transmembrane helix</keyword>
<keyword evidence="2" id="KW-0472">Membrane</keyword>
<evidence type="ECO:0000313" key="4">
    <source>
        <dbReference type="Proteomes" id="UP000265520"/>
    </source>
</evidence>
<dbReference type="GO" id="GO:0098554">
    <property type="term" value="C:cytoplasmic side of endoplasmic reticulum membrane"/>
    <property type="evidence" value="ECO:0007669"/>
    <property type="project" value="TreeGrafter"/>
</dbReference>
<keyword evidence="1" id="KW-0378">Hydrolase</keyword>
<proteinExistence type="predicted"/>
<feature type="non-terminal residue" evidence="3">
    <location>
        <position position="1"/>
    </location>
</feature>
<sequence length="72" mass="7954">FKVLIEDVFPVLGLFFTYLGLYMMNGHGQPALLYLVPCTLGVAVTLGCIRGELKILWNYNADSSSSREPSDV</sequence>
<dbReference type="PANTHER" id="PTHR12174">
    <property type="entry name" value="SIGNAL PEPTIDE PEPTIDASE"/>
    <property type="match status" value="1"/>
</dbReference>
<keyword evidence="4" id="KW-1185">Reference proteome</keyword>
<comment type="caution">
    <text evidence="3">The sequence shown here is derived from an EMBL/GenBank/DDBJ whole genome shotgun (WGS) entry which is preliminary data.</text>
</comment>
<dbReference type="EMBL" id="LXQA010125908">
    <property type="protein sequence ID" value="MCI21622.1"/>
    <property type="molecule type" value="Genomic_DNA"/>
</dbReference>
<dbReference type="InterPro" id="IPR007369">
    <property type="entry name" value="Peptidase_A22B_SPP"/>
</dbReference>
<dbReference type="Pfam" id="PF04258">
    <property type="entry name" value="Peptidase_A22B"/>
    <property type="match status" value="1"/>
</dbReference>
<organism evidence="3 4">
    <name type="scientific">Trifolium medium</name>
    <dbReference type="NCBI Taxonomy" id="97028"/>
    <lineage>
        <taxon>Eukaryota</taxon>
        <taxon>Viridiplantae</taxon>
        <taxon>Streptophyta</taxon>
        <taxon>Embryophyta</taxon>
        <taxon>Tracheophyta</taxon>
        <taxon>Spermatophyta</taxon>
        <taxon>Magnoliopsida</taxon>
        <taxon>eudicotyledons</taxon>
        <taxon>Gunneridae</taxon>
        <taxon>Pentapetalae</taxon>
        <taxon>rosids</taxon>
        <taxon>fabids</taxon>
        <taxon>Fabales</taxon>
        <taxon>Fabaceae</taxon>
        <taxon>Papilionoideae</taxon>
        <taxon>50 kb inversion clade</taxon>
        <taxon>NPAAA clade</taxon>
        <taxon>Hologalegina</taxon>
        <taxon>IRL clade</taxon>
        <taxon>Trifolieae</taxon>
        <taxon>Trifolium</taxon>
    </lineage>
</organism>
<protein>
    <submittedName>
        <fullName evidence="3">Signal peptide peptidase-like 5-like</fullName>
    </submittedName>
</protein>
<reference evidence="3 4" key="1">
    <citation type="journal article" date="2018" name="Front. Plant Sci.">
        <title>Red Clover (Trifolium pratense) and Zigzag Clover (T. medium) - A Picture of Genomic Similarities and Differences.</title>
        <authorList>
            <person name="Dluhosova J."/>
            <person name="Istvanek J."/>
            <person name="Nedelnik J."/>
            <person name="Repkova J."/>
        </authorList>
    </citation>
    <scope>NUCLEOTIDE SEQUENCE [LARGE SCALE GENOMIC DNA]</scope>
    <source>
        <strain evidence="4">cv. 10/8</strain>
        <tissue evidence="3">Leaf</tissue>
    </source>
</reference>
<dbReference type="GO" id="GO:0005765">
    <property type="term" value="C:lysosomal membrane"/>
    <property type="evidence" value="ECO:0007669"/>
    <property type="project" value="TreeGrafter"/>
</dbReference>
<evidence type="ECO:0000313" key="3">
    <source>
        <dbReference type="EMBL" id="MCI21622.1"/>
    </source>
</evidence>
<dbReference type="AlphaFoldDB" id="A0A392QCL8"/>
<dbReference type="GO" id="GO:0098553">
    <property type="term" value="C:lumenal side of endoplasmic reticulum membrane"/>
    <property type="evidence" value="ECO:0007669"/>
    <property type="project" value="TreeGrafter"/>
</dbReference>
<keyword evidence="2" id="KW-0812">Transmembrane</keyword>
<keyword evidence="1" id="KW-0645">Protease</keyword>